<feature type="active site" description="Cysteine persulfide intermediate" evidence="3">
    <location>
        <position position="119"/>
    </location>
</feature>
<sequence length="278" mass="29838">MGRVTARRRAHHVTPDRSEARPETLVVEEPMEIRVNGTPITVTMRTPGSDIELAQGFLLTEGVIRRRDDLLAVRYCRGATEDSSGFSQNTYNVLDVTLAPDVPAPDVDVTRNFYTTSSCGVCGKASLDAVRLISKHCPGDDPATVTAETLAAMPTQLRRAQKVFNSTGGLHGAALFDTDGTMLVVREDIGRHNAVDKVIGWAVEHERIPLSGTVLLVSGRASFELTQKAVMAGIPVLAAVSAPSSLAVDLASQSGLTLVAFLRGDSMNVYTRPDRVIN</sequence>
<dbReference type="PIRSF" id="PIRSF015626">
    <property type="entry name" value="FdhD"/>
    <property type="match status" value="1"/>
</dbReference>
<evidence type="ECO:0000256" key="4">
    <source>
        <dbReference type="SAM" id="MobiDB-lite"/>
    </source>
</evidence>
<comment type="function">
    <text evidence="3">Required for formate dehydrogenase (FDH) activity. Acts as a sulfur carrier protein that transfers sulfur from IscS to the molybdenum cofactor prior to its insertion into FDH.</text>
</comment>
<evidence type="ECO:0000313" key="6">
    <source>
        <dbReference type="Proteomes" id="UP000696413"/>
    </source>
</evidence>
<dbReference type="RefSeq" id="WP_073676494.1">
    <property type="nucleotide sequence ID" value="NZ_CP092364.2"/>
</dbReference>
<dbReference type="SUPFAM" id="SSF53927">
    <property type="entry name" value="Cytidine deaminase-like"/>
    <property type="match status" value="1"/>
</dbReference>
<dbReference type="NCBIfam" id="NF001943">
    <property type="entry name" value="PRK00724.1-2"/>
    <property type="match status" value="1"/>
</dbReference>
<evidence type="ECO:0000256" key="2">
    <source>
        <dbReference type="ARBA" id="ARBA00023150"/>
    </source>
</evidence>
<dbReference type="Pfam" id="PF02634">
    <property type="entry name" value="FdhD-NarQ"/>
    <property type="match status" value="1"/>
</dbReference>
<dbReference type="PANTHER" id="PTHR30592:SF1">
    <property type="entry name" value="SULFUR CARRIER PROTEIN FDHD"/>
    <property type="match status" value="1"/>
</dbReference>
<comment type="similarity">
    <text evidence="3">Belongs to the FdhD family.</text>
</comment>
<comment type="subcellular location">
    <subcellularLocation>
        <location evidence="3">Cytoplasm</location>
    </subcellularLocation>
</comment>
<gene>
    <name evidence="3 5" type="primary">fdhD</name>
    <name evidence="5" type="ORF">KL859_01405</name>
</gene>
<dbReference type="Gene3D" id="3.40.140.10">
    <property type="entry name" value="Cytidine Deaminase, domain 2"/>
    <property type="match status" value="1"/>
</dbReference>
<keyword evidence="2 3" id="KW-0501">Molybdenum cofactor biosynthesis</keyword>
<feature type="compositionally biased region" description="Basic residues" evidence="4">
    <location>
        <begin position="1"/>
        <end position="12"/>
    </location>
</feature>
<dbReference type="Gene3D" id="3.10.20.10">
    <property type="match status" value="1"/>
</dbReference>
<evidence type="ECO:0000256" key="3">
    <source>
        <dbReference type="HAMAP-Rule" id="MF_00187"/>
    </source>
</evidence>
<dbReference type="NCBIfam" id="TIGR00129">
    <property type="entry name" value="fdhD_narQ"/>
    <property type="match status" value="1"/>
</dbReference>
<dbReference type="InterPro" id="IPR003786">
    <property type="entry name" value="FdhD"/>
</dbReference>
<dbReference type="EMBL" id="JAHBOM010000001">
    <property type="protein sequence ID" value="MBU8821527.1"/>
    <property type="molecule type" value="Genomic_DNA"/>
</dbReference>
<accession>A0ABS6HK14</accession>
<feature type="region of interest" description="Disordered" evidence="4">
    <location>
        <begin position="1"/>
        <end position="21"/>
    </location>
</feature>
<dbReference type="Proteomes" id="UP000696413">
    <property type="component" value="Unassembled WGS sequence"/>
</dbReference>
<reference evidence="5 6" key="1">
    <citation type="submission" date="2021-05" db="EMBL/GenBank/DDBJ databases">
        <title>Draft Genome Sequences of Clinical Respiratory Isolates of Mycobacterium goodii Recovered in Ireland.</title>
        <authorList>
            <person name="Flanagan P.R."/>
            <person name="Mok S."/>
            <person name="Roycroft E."/>
            <person name="Rogers T.R."/>
            <person name="Fitzgibbon M."/>
        </authorList>
    </citation>
    <scope>NUCLEOTIDE SEQUENCE [LARGE SCALE GENOMIC DNA]</scope>
    <source>
        <strain evidence="5 6">14IE55</strain>
    </source>
</reference>
<dbReference type="InterPro" id="IPR016193">
    <property type="entry name" value="Cytidine_deaminase-like"/>
</dbReference>
<dbReference type="PANTHER" id="PTHR30592">
    <property type="entry name" value="FORMATE DEHYDROGENASE"/>
    <property type="match status" value="1"/>
</dbReference>
<name>A0ABS6HK14_MYCGD</name>
<evidence type="ECO:0000313" key="5">
    <source>
        <dbReference type="EMBL" id="MBU8821527.1"/>
    </source>
</evidence>
<dbReference type="HAMAP" id="MF_00187">
    <property type="entry name" value="FdhD"/>
    <property type="match status" value="1"/>
</dbReference>
<protein>
    <recommendedName>
        <fullName evidence="3">Sulfur carrier protein FdhD</fullName>
    </recommendedName>
</protein>
<comment type="caution">
    <text evidence="5">The sequence shown here is derived from an EMBL/GenBank/DDBJ whole genome shotgun (WGS) entry which is preliminary data.</text>
</comment>
<organism evidence="5 6">
    <name type="scientific">Mycolicibacterium goodii</name>
    <name type="common">Mycobacterium goodii</name>
    <dbReference type="NCBI Taxonomy" id="134601"/>
    <lineage>
        <taxon>Bacteria</taxon>
        <taxon>Bacillati</taxon>
        <taxon>Actinomycetota</taxon>
        <taxon>Actinomycetes</taxon>
        <taxon>Mycobacteriales</taxon>
        <taxon>Mycobacteriaceae</taxon>
        <taxon>Mycolicibacterium</taxon>
    </lineage>
</organism>
<keyword evidence="6" id="KW-1185">Reference proteome</keyword>
<evidence type="ECO:0000256" key="1">
    <source>
        <dbReference type="ARBA" id="ARBA00022490"/>
    </source>
</evidence>
<keyword evidence="1 3" id="KW-0963">Cytoplasm</keyword>
<proteinExistence type="inferred from homology"/>
<comment type="caution">
    <text evidence="3">Lacks conserved residue(s) required for the propagation of feature annotation.</text>
</comment>